<keyword evidence="5" id="KW-1185">Reference proteome</keyword>
<gene>
    <name evidence="4" type="ORF">XAT740_LOCUS27123</name>
</gene>
<feature type="region of interest" description="Disordered" evidence="2">
    <location>
        <begin position="1075"/>
        <end position="1178"/>
    </location>
</feature>
<evidence type="ECO:0000256" key="3">
    <source>
        <dbReference type="SAM" id="SignalP"/>
    </source>
</evidence>
<dbReference type="Proteomes" id="UP000663828">
    <property type="component" value="Unassembled WGS sequence"/>
</dbReference>
<feature type="compositionally biased region" description="Polar residues" evidence="2">
    <location>
        <begin position="803"/>
        <end position="821"/>
    </location>
</feature>
<dbReference type="EMBL" id="CAJNOR010002245">
    <property type="protein sequence ID" value="CAF1267697.1"/>
    <property type="molecule type" value="Genomic_DNA"/>
</dbReference>
<keyword evidence="3" id="KW-0732">Signal</keyword>
<feature type="region of interest" description="Disordered" evidence="2">
    <location>
        <begin position="263"/>
        <end position="368"/>
    </location>
</feature>
<feature type="signal peptide" evidence="3">
    <location>
        <begin position="1"/>
        <end position="23"/>
    </location>
</feature>
<feature type="region of interest" description="Disordered" evidence="2">
    <location>
        <begin position="802"/>
        <end position="821"/>
    </location>
</feature>
<feature type="compositionally biased region" description="Polar residues" evidence="2">
    <location>
        <begin position="1092"/>
        <end position="1105"/>
    </location>
</feature>
<evidence type="ECO:0000256" key="2">
    <source>
        <dbReference type="SAM" id="MobiDB-lite"/>
    </source>
</evidence>
<feature type="region of interest" description="Disordered" evidence="2">
    <location>
        <begin position="980"/>
        <end position="1013"/>
    </location>
</feature>
<proteinExistence type="predicted"/>
<feature type="compositionally biased region" description="Basic residues" evidence="2">
    <location>
        <begin position="352"/>
        <end position="368"/>
    </location>
</feature>
<comment type="caution">
    <text evidence="4">The sequence shown here is derived from an EMBL/GenBank/DDBJ whole genome shotgun (WGS) entry which is preliminary data.</text>
</comment>
<feature type="compositionally biased region" description="Basic residues" evidence="2">
    <location>
        <begin position="1156"/>
        <end position="1167"/>
    </location>
</feature>
<feature type="chain" id="PRO_5032758796" evidence="3">
    <location>
        <begin position="24"/>
        <end position="1382"/>
    </location>
</feature>
<sequence>MLRLTLLIVSLDFILVKVIVLNAMEEANKRDCNQMSNLEDTVRNLREENAKLLQLLRSQGLLLDSPLNGKSSEPASASVPETTNITFDHSDLTLTTNSVSTTNQINQQHIHNHGPMNQQNHNEQTIHGSQSNITPNFNTVIQTNSQPFVQNNSNTLVQNNTNLIQPINLVNFNNVSLDSIQSFFASQNNVMYLSQTSTSASTMPTNTTTMTSISSILTNCPPNESSISIRSRPFVNRLNQELVPVIPKIKAEYYEKLIRQYANSSNSEPKKRIQRSIRSRPSSRICISSTVNKSKSSSDTLRSSSTRVDHSPPIRLFSSPDDQSQSSSIENQNDLPIHIPNLQSLDHSPSPIRKKSTKPRQRPNRKKFLTSPIISITANPARPSLIIKRSITNRKPTKRHIKTLVQSQSENLTSTICSSPSNAFAQSISGLLENLDQELMASNFLSHAVVNNLLSDDTTTPVQRVVSDAIESAEETYHTTTASMPTLEEFHDRLENGTHDFNVENEQITAFMSEEDMRLVEMNFDETTFLKQFDLDDAGLRLSGNSDQNIFACISTDNQTNSSTSHPSTALYSSSSSISNSVFTTVVPLGSQLPTNTRLNQEKERNPDVTCLLPEEGIQLTARHIEPSQVATYESVNYQDILDDLVMVTDQDVLRHAQAATTDNSSIVPSEFTFTLLETTDDIINSTHIQLTTEQASTVLNKLQYLYPIDQQRQHDAMEKQTEIQPIVIPESLQCDIVAPTTLDSSNLSPLLPMISTHSSDRSMALTEIITGVCSDRQSSNDLDSLLPSLDMPNAFASLPAKENSNTSVLSSNSPRSESTSQICVLSGSSATLSNTAQNEMIIDSGRVERLTTDTGTLCNNASVIEDLLCETTSTSSFEIIENQGKALVKQHVVIDNVDRLLEQVEPKRIDSQLFERTFSRYQQKYHSSLLHRHTVQIKRSEESPPSTPSVKLKLEEARKSKPLEQTSIRLTVHANVSQNVSSEERIHNRQIQKHKRKSRHRKKKIIPNPPQETEIASLTRFEQSSAEFYQQPSPPISDEAQLKNETQPLSPLLPPMTITTTLHSGFIIEEQTPPSSITSFEHKQSPPPLLYNNSDTSDRLTTNDSHLHDYHDNHEHHQTNNAFITPPPEMDLHSHRTSSYESIHRSSNSPNESNHRHRHYRQRHHRESSTSSKSLTSTDFALDTYALEPVSPTPIETQKQKQSCSATATTNYNVILSPRVDDHHHQQQKRSQDYHSKKSSSTRSPRPISSSSQMHQQARSLSNHNYRVPQEQSLLPHTLPPSYPSIHFNSYVQSFHHYAPRPFFNFSHPRSYLDPHSTSHSSEHHRRSYSRHSSQYSHAKRRQYYNKSNHSCKPTFSSNTPLSFDDFPSFLASRDHRAFNR</sequence>
<feature type="coiled-coil region" evidence="1">
    <location>
        <begin position="21"/>
        <end position="55"/>
    </location>
</feature>
<reference evidence="4" key="1">
    <citation type="submission" date="2021-02" db="EMBL/GenBank/DDBJ databases">
        <authorList>
            <person name="Nowell W R."/>
        </authorList>
    </citation>
    <scope>NUCLEOTIDE SEQUENCE</scope>
</reference>
<feature type="compositionally biased region" description="Basic and acidic residues" evidence="2">
    <location>
        <begin position="1222"/>
        <end position="1237"/>
    </location>
</feature>
<evidence type="ECO:0000313" key="5">
    <source>
        <dbReference type="Proteomes" id="UP000663828"/>
    </source>
</evidence>
<feature type="compositionally biased region" description="Basic residues" evidence="2">
    <location>
        <begin position="989"/>
        <end position="1006"/>
    </location>
</feature>
<feature type="region of interest" description="Disordered" evidence="2">
    <location>
        <begin position="1315"/>
        <end position="1342"/>
    </location>
</feature>
<feature type="compositionally biased region" description="Polar residues" evidence="2">
    <location>
        <begin position="1138"/>
        <end position="1153"/>
    </location>
</feature>
<protein>
    <submittedName>
        <fullName evidence="4">Uncharacterized protein</fullName>
    </submittedName>
</protein>
<feature type="compositionally biased region" description="Low complexity" evidence="2">
    <location>
        <begin position="279"/>
        <end position="306"/>
    </location>
</feature>
<feature type="compositionally biased region" description="Low complexity" evidence="2">
    <location>
        <begin position="1240"/>
        <end position="1253"/>
    </location>
</feature>
<organism evidence="4 5">
    <name type="scientific">Adineta ricciae</name>
    <name type="common">Rotifer</name>
    <dbReference type="NCBI Taxonomy" id="249248"/>
    <lineage>
        <taxon>Eukaryota</taxon>
        <taxon>Metazoa</taxon>
        <taxon>Spiralia</taxon>
        <taxon>Gnathifera</taxon>
        <taxon>Rotifera</taxon>
        <taxon>Eurotatoria</taxon>
        <taxon>Bdelloidea</taxon>
        <taxon>Adinetida</taxon>
        <taxon>Adinetidae</taxon>
        <taxon>Adineta</taxon>
    </lineage>
</organism>
<feature type="region of interest" description="Disordered" evidence="2">
    <location>
        <begin position="1222"/>
        <end position="1262"/>
    </location>
</feature>
<accession>A0A815BC48</accession>
<evidence type="ECO:0000256" key="1">
    <source>
        <dbReference type="SAM" id="Coils"/>
    </source>
</evidence>
<feature type="region of interest" description="Disordered" evidence="2">
    <location>
        <begin position="110"/>
        <end position="136"/>
    </location>
</feature>
<name>A0A815BC48_ADIRI</name>
<feature type="compositionally biased region" description="Basic and acidic residues" evidence="2">
    <location>
        <begin position="1106"/>
        <end position="1119"/>
    </location>
</feature>
<feature type="compositionally biased region" description="Low complexity" evidence="2">
    <location>
        <begin position="318"/>
        <end position="328"/>
    </location>
</feature>
<evidence type="ECO:0000313" key="4">
    <source>
        <dbReference type="EMBL" id="CAF1267697.1"/>
    </source>
</evidence>
<keyword evidence="1" id="KW-0175">Coiled coil</keyword>